<protein>
    <submittedName>
        <fullName evidence="1">Uncharacterized protein</fullName>
    </submittedName>
</protein>
<comment type="caution">
    <text evidence="1">The sequence shown here is derived from an EMBL/GenBank/DDBJ whole genome shotgun (WGS) entry which is preliminary data.</text>
</comment>
<organism evidence="1 2">
    <name type="scientific">Advenella kashmirensis W13003</name>
    <dbReference type="NCBI Taxonomy" id="1424334"/>
    <lineage>
        <taxon>Bacteria</taxon>
        <taxon>Pseudomonadati</taxon>
        <taxon>Pseudomonadota</taxon>
        <taxon>Betaproteobacteria</taxon>
        <taxon>Burkholderiales</taxon>
        <taxon>Alcaligenaceae</taxon>
    </lineage>
</organism>
<sequence>MHVPAKNGELISVTNKIAGQRQEQQRVAQFIGNQECYFLMIAHDARNEIRLMRIILINREKGNMDVERRQ</sequence>
<proteinExistence type="predicted"/>
<dbReference type="Proteomes" id="UP000018733">
    <property type="component" value="Unassembled WGS sequence"/>
</dbReference>
<dbReference type="EMBL" id="AYXT01000013">
    <property type="protein sequence ID" value="ETF00965.1"/>
    <property type="molecule type" value="Genomic_DNA"/>
</dbReference>
<evidence type="ECO:0000313" key="2">
    <source>
        <dbReference type="Proteomes" id="UP000018733"/>
    </source>
</evidence>
<keyword evidence="2" id="KW-1185">Reference proteome</keyword>
<accession>V8QNS1</accession>
<name>V8QNS1_9BURK</name>
<dbReference type="HOGENOM" id="CLU_2748703_0_0_4"/>
<evidence type="ECO:0000313" key="1">
    <source>
        <dbReference type="EMBL" id="ETF00965.1"/>
    </source>
</evidence>
<dbReference type="AlphaFoldDB" id="V8QNS1"/>
<gene>
    <name evidence="1" type="ORF">W822_20790</name>
</gene>
<reference evidence="1 2" key="1">
    <citation type="journal article" date="2014" name="Genome Announc.">
        <title>Draft Genome Sequence of Advenella kashmirensis Strain W13003, a Polycyclic Aromatic Hydrocarbon-Degrading Bacterium.</title>
        <authorList>
            <person name="Wang X."/>
            <person name="Jin D."/>
            <person name="Zhou L."/>
            <person name="Wu L."/>
            <person name="An W."/>
            <person name="Zhao L."/>
        </authorList>
    </citation>
    <scope>NUCLEOTIDE SEQUENCE [LARGE SCALE GENOMIC DNA]</scope>
    <source>
        <strain evidence="1 2">W13003</strain>
    </source>
</reference>